<sequence length="250" mass="27850">MSSRSGMNAHWRDAGEKGITLPSDVILSFSFDNADFPLYTKLLLAHDPFGCCVTPRASSVRGFDVVMEKDGLQSFTSEKADLAHRGTLEFLLDYDSVGIPRWIIDGLRPMITVSVVLQRADGSTDGPKVSAKIGVCRLDGMSQVGTFKSKENIYMNTLVVDNGYSDSRFEVEFEPSTTLHDHPEFGGSDGIRISLSTRDKVRVSHVHLQFTLPDEMPAEFSDWLTESRQLREFRSLHEARPCIDIGLFGL</sequence>
<proteinExistence type="predicted"/>
<name>A0AAV5TBI4_9BILA</name>
<protein>
    <submittedName>
        <fullName evidence="1">Uncharacterized protein</fullName>
    </submittedName>
</protein>
<gene>
    <name evidence="1" type="ORF">PENTCL1PPCAC_14462</name>
</gene>
<dbReference type="AlphaFoldDB" id="A0AAV5TBI4"/>
<dbReference type="EMBL" id="BTSX01000004">
    <property type="protein sequence ID" value="GMS92287.1"/>
    <property type="molecule type" value="Genomic_DNA"/>
</dbReference>
<evidence type="ECO:0000313" key="1">
    <source>
        <dbReference type="EMBL" id="GMS92287.1"/>
    </source>
</evidence>
<organism evidence="1 2">
    <name type="scientific">Pristionchus entomophagus</name>
    <dbReference type="NCBI Taxonomy" id="358040"/>
    <lineage>
        <taxon>Eukaryota</taxon>
        <taxon>Metazoa</taxon>
        <taxon>Ecdysozoa</taxon>
        <taxon>Nematoda</taxon>
        <taxon>Chromadorea</taxon>
        <taxon>Rhabditida</taxon>
        <taxon>Rhabditina</taxon>
        <taxon>Diplogasteromorpha</taxon>
        <taxon>Diplogasteroidea</taxon>
        <taxon>Neodiplogasteridae</taxon>
        <taxon>Pristionchus</taxon>
    </lineage>
</organism>
<comment type="caution">
    <text evidence="1">The sequence shown here is derived from an EMBL/GenBank/DDBJ whole genome shotgun (WGS) entry which is preliminary data.</text>
</comment>
<accession>A0AAV5TBI4</accession>
<keyword evidence="2" id="KW-1185">Reference proteome</keyword>
<dbReference type="Proteomes" id="UP001432027">
    <property type="component" value="Unassembled WGS sequence"/>
</dbReference>
<reference evidence="1" key="1">
    <citation type="submission" date="2023-10" db="EMBL/GenBank/DDBJ databases">
        <title>Genome assembly of Pristionchus species.</title>
        <authorList>
            <person name="Yoshida K."/>
            <person name="Sommer R.J."/>
        </authorList>
    </citation>
    <scope>NUCLEOTIDE SEQUENCE</scope>
    <source>
        <strain evidence="1">RS0144</strain>
    </source>
</reference>
<evidence type="ECO:0000313" key="2">
    <source>
        <dbReference type="Proteomes" id="UP001432027"/>
    </source>
</evidence>